<accession>A0ABT6HYD7</accession>
<dbReference type="RefSeq" id="WP_279933071.1">
    <property type="nucleotide sequence ID" value="NZ_JARWBG010000080.1"/>
</dbReference>
<feature type="region of interest" description="Disordered" evidence="1">
    <location>
        <begin position="102"/>
        <end position="126"/>
    </location>
</feature>
<evidence type="ECO:0000313" key="3">
    <source>
        <dbReference type="Proteomes" id="UP001223144"/>
    </source>
</evidence>
<dbReference type="EMBL" id="JARWBG010000080">
    <property type="protein sequence ID" value="MDH2393731.1"/>
    <property type="molecule type" value="Genomic_DNA"/>
</dbReference>
<name>A0ABT6HYD7_9ACTN</name>
<feature type="region of interest" description="Disordered" evidence="1">
    <location>
        <begin position="1"/>
        <end position="20"/>
    </location>
</feature>
<organism evidence="2 3">
    <name type="scientific">Streptomyces chengmaiensis</name>
    <dbReference type="NCBI Taxonomy" id="3040919"/>
    <lineage>
        <taxon>Bacteria</taxon>
        <taxon>Bacillati</taxon>
        <taxon>Actinomycetota</taxon>
        <taxon>Actinomycetes</taxon>
        <taxon>Kitasatosporales</taxon>
        <taxon>Streptomycetaceae</taxon>
        <taxon>Streptomyces</taxon>
    </lineage>
</organism>
<reference evidence="2 3" key="1">
    <citation type="submission" date="2023-04" db="EMBL/GenBank/DDBJ databases">
        <title>Streptomyces chengmaiensis sp. nov. isolated from the stem of mangrove plant in Hainan.</title>
        <authorList>
            <person name="Huang X."/>
            <person name="Zhou S."/>
            <person name="Chu X."/>
            <person name="Xie Y."/>
            <person name="Lin Y."/>
        </authorList>
    </citation>
    <scope>NUCLEOTIDE SEQUENCE [LARGE SCALE GENOMIC DNA]</scope>
    <source>
        <strain evidence="2 3">HNM0663</strain>
    </source>
</reference>
<dbReference type="Proteomes" id="UP001223144">
    <property type="component" value="Unassembled WGS sequence"/>
</dbReference>
<protein>
    <recommendedName>
        <fullName evidence="4">Lipoprotein</fullName>
    </recommendedName>
</protein>
<evidence type="ECO:0000256" key="1">
    <source>
        <dbReference type="SAM" id="MobiDB-lite"/>
    </source>
</evidence>
<evidence type="ECO:0008006" key="4">
    <source>
        <dbReference type="Google" id="ProtNLM"/>
    </source>
</evidence>
<sequence length="204" mass="20482">MIKHKETGVGRTGEGHAGATRRRVLAAGAVAAVAGCSSPARESNPLPAGIQDIRAEEARLRLLAAHSTVLRERYDAVIARHPQLAGRLGALRTAVAEHERALLPGDVRPTASPSGTAPASGVTASKAASASPSGAAASVSGSGVPADPDTALKDLAAAERRTSDSFAEALVEAEPELARLLASIAAAGAAHAYLLTQAPAEGAR</sequence>
<evidence type="ECO:0000313" key="2">
    <source>
        <dbReference type="EMBL" id="MDH2393731.1"/>
    </source>
</evidence>
<proteinExistence type="predicted"/>
<dbReference type="InterPro" id="IPR006311">
    <property type="entry name" value="TAT_signal"/>
</dbReference>
<gene>
    <name evidence="2" type="ORF">QCN29_34215</name>
</gene>
<keyword evidence="3" id="KW-1185">Reference proteome</keyword>
<comment type="caution">
    <text evidence="2">The sequence shown here is derived from an EMBL/GenBank/DDBJ whole genome shotgun (WGS) entry which is preliminary data.</text>
</comment>
<dbReference type="PROSITE" id="PS51318">
    <property type="entry name" value="TAT"/>
    <property type="match status" value="1"/>
</dbReference>